<comment type="caution">
    <text evidence="1">The sequence shown here is derived from an EMBL/GenBank/DDBJ whole genome shotgun (WGS) entry which is preliminary data.</text>
</comment>
<protein>
    <submittedName>
        <fullName evidence="1">Uncharacterized protein</fullName>
    </submittedName>
</protein>
<dbReference type="Proteomes" id="UP000034291">
    <property type="component" value="Unassembled WGS sequence"/>
</dbReference>
<keyword evidence="2" id="KW-1185">Reference proteome</keyword>
<sequence>MASPTSQVEAAGSSQRDYISFARWASDDLWHIISASTSRVDRTWAFPSVAPYMQRPPKRRVILKLYHLRHTTHRITRGLQADVVEFQDDSALGGSLDVKEYNHVDFVIRDTSTVLRPHLAAKQIIVTSKNVEDAPLELDFESVMRRSPAPNTEERNITLTAKDLAACCRHAL</sequence>
<accession>A0A0F8V2A5</accession>
<reference evidence="1 2" key="1">
    <citation type="submission" date="2015-02" db="EMBL/GenBank/DDBJ databases">
        <title>Draft Genome Sequences of Two Closely-Related Aflatoxigenic Aspergillus Species Obtained from the Cote d'Ivoire.</title>
        <authorList>
            <person name="Moore G.G."/>
            <person name="Beltz S.B."/>
            <person name="Mack B.M."/>
        </authorList>
    </citation>
    <scope>NUCLEOTIDE SEQUENCE [LARGE SCALE GENOMIC DNA]</scope>
    <source>
        <strain evidence="1 2">SRRC1468</strain>
    </source>
</reference>
<evidence type="ECO:0000313" key="1">
    <source>
        <dbReference type="EMBL" id="KKK25878.1"/>
    </source>
</evidence>
<name>A0A0F8V2A5_9EURO</name>
<gene>
    <name evidence="1" type="ORF">ARAM_004238</name>
</gene>
<dbReference type="AlphaFoldDB" id="A0A0F8V2A5"/>
<proteinExistence type="predicted"/>
<dbReference type="EMBL" id="JZBS01000647">
    <property type="protein sequence ID" value="KKK25878.1"/>
    <property type="molecule type" value="Genomic_DNA"/>
</dbReference>
<evidence type="ECO:0000313" key="2">
    <source>
        <dbReference type="Proteomes" id="UP000034291"/>
    </source>
</evidence>
<organism evidence="1 2">
    <name type="scientific">Aspergillus rambellii</name>
    <dbReference type="NCBI Taxonomy" id="308745"/>
    <lineage>
        <taxon>Eukaryota</taxon>
        <taxon>Fungi</taxon>
        <taxon>Dikarya</taxon>
        <taxon>Ascomycota</taxon>
        <taxon>Pezizomycotina</taxon>
        <taxon>Eurotiomycetes</taxon>
        <taxon>Eurotiomycetidae</taxon>
        <taxon>Eurotiales</taxon>
        <taxon>Aspergillaceae</taxon>
        <taxon>Aspergillus</taxon>
        <taxon>Aspergillus subgen. Nidulantes</taxon>
    </lineage>
</organism>